<evidence type="ECO:0000256" key="1">
    <source>
        <dbReference type="SAM" id="MobiDB-lite"/>
    </source>
</evidence>
<evidence type="ECO:0000313" key="2">
    <source>
        <dbReference type="EMBL" id="SVA06178.1"/>
    </source>
</evidence>
<feature type="compositionally biased region" description="Pro residues" evidence="1">
    <location>
        <begin position="26"/>
        <end position="42"/>
    </location>
</feature>
<protein>
    <submittedName>
        <fullName evidence="2">Uncharacterized protein</fullName>
    </submittedName>
</protein>
<feature type="compositionally biased region" description="Basic residues" evidence="1">
    <location>
        <begin position="56"/>
        <end position="66"/>
    </location>
</feature>
<feature type="region of interest" description="Disordered" evidence="1">
    <location>
        <begin position="1"/>
        <end position="66"/>
    </location>
</feature>
<dbReference type="AlphaFoldDB" id="A0A381SS69"/>
<dbReference type="EMBL" id="UINC01003420">
    <property type="protein sequence ID" value="SVA06178.1"/>
    <property type="molecule type" value="Genomic_DNA"/>
</dbReference>
<name>A0A381SS69_9ZZZZ</name>
<accession>A0A381SS69</accession>
<gene>
    <name evidence="2" type="ORF">METZ01_LOCUS59032</name>
</gene>
<organism evidence="2">
    <name type="scientific">marine metagenome</name>
    <dbReference type="NCBI Taxonomy" id="408172"/>
    <lineage>
        <taxon>unclassified sequences</taxon>
        <taxon>metagenomes</taxon>
        <taxon>ecological metagenomes</taxon>
    </lineage>
</organism>
<proteinExistence type="predicted"/>
<feature type="compositionally biased region" description="Basic residues" evidence="1">
    <location>
        <begin position="1"/>
        <end position="16"/>
    </location>
</feature>
<reference evidence="2" key="1">
    <citation type="submission" date="2018-05" db="EMBL/GenBank/DDBJ databases">
        <authorList>
            <person name="Lanie J.A."/>
            <person name="Ng W.-L."/>
            <person name="Kazmierczak K.M."/>
            <person name="Andrzejewski T.M."/>
            <person name="Davidsen T.M."/>
            <person name="Wayne K.J."/>
            <person name="Tettelin H."/>
            <person name="Glass J.I."/>
            <person name="Rusch D."/>
            <person name="Podicherti R."/>
            <person name="Tsui H.-C.T."/>
            <person name="Winkler M.E."/>
        </authorList>
    </citation>
    <scope>NUCLEOTIDE SEQUENCE</scope>
</reference>
<sequence>MAKSSRGRAPRVKKPSLKLPQWPSTPGAPKPPKTTPAPPRPSGPVGSVPGPDFKKVMKKLGKKKKR</sequence>